<feature type="transmembrane region" description="Helical" evidence="10">
    <location>
        <begin position="340"/>
        <end position="361"/>
    </location>
</feature>
<keyword evidence="13" id="KW-1185">Reference proteome</keyword>
<keyword evidence="6 10" id="KW-0472">Membrane</keyword>
<gene>
    <name evidence="12" type="ORF">OXX778_LOCUS7469</name>
</gene>
<protein>
    <recommendedName>
        <fullName evidence="11">G-protein coupled receptors family 1 profile domain-containing protein</fullName>
    </recommendedName>
</protein>
<evidence type="ECO:0000256" key="5">
    <source>
        <dbReference type="ARBA" id="ARBA00023040"/>
    </source>
</evidence>
<dbReference type="Proteomes" id="UP000663879">
    <property type="component" value="Unassembled WGS sequence"/>
</dbReference>
<feature type="transmembrane region" description="Helical" evidence="10">
    <location>
        <begin position="144"/>
        <end position="168"/>
    </location>
</feature>
<evidence type="ECO:0000256" key="4">
    <source>
        <dbReference type="ARBA" id="ARBA00022989"/>
    </source>
</evidence>
<dbReference type="Gene3D" id="1.20.1070.10">
    <property type="entry name" value="Rhodopsin 7-helix transmembrane proteins"/>
    <property type="match status" value="1"/>
</dbReference>
<keyword evidence="2" id="KW-1003">Cell membrane</keyword>
<keyword evidence="4 10" id="KW-1133">Transmembrane helix</keyword>
<evidence type="ECO:0000313" key="12">
    <source>
        <dbReference type="EMBL" id="CAF0821054.1"/>
    </source>
</evidence>
<keyword evidence="8" id="KW-0325">Glycoprotein</keyword>
<evidence type="ECO:0000256" key="8">
    <source>
        <dbReference type="ARBA" id="ARBA00023180"/>
    </source>
</evidence>
<keyword evidence="5" id="KW-0297">G-protein coupled receptor</keyword>
<evidence type="ECO:0000256" key="10">
    <source>
        <dbReference type="SAM" id="Phobius"/>
    </source>
</evidence>
<reference evidence="12" key="1">
    <citation type="submission" date="2021-02" db="EMBL/GenBank/DDBJ databases">
        <authorList>
            <person name="Nowell W R."/>
        </authorList>
    </citation>
    <scope>NUCLEOTIDE SEQUENCE</scope>
    <source>
        <strain evidence="12">Ploen Becks lab</strain>
    </source>
</reference>
<accession>A0A813UBH3</accession>
<evidence type="ECO:0000256" key="6">
    <source>
        <dbReference type="ARBA" id="ARBA00023136"/>
    </source>
</evidence>
<keyword evidence="3 10" id="KW-0812">Transmembrane</keyword>
<dbReference type="OrthoDB" id="10394153at2759"/>
<evidence type="ECO:0000259" key="11">
    <source>
        <dbReference type="PROSITE" id="PS50262"/>
    </source>
</evidence>
<name>A0A813UBH3_9BILA</name>
<evidence type="ECO:0000256" key="3">
    <source>
        <dbReference type="ARBA" id="ARBA00022692"/>
    </source>
</evidence>
<evidence type="ECO:0000256" key="1">
    <source>
        <dbReference type="ARBA" id="ARBA00004651"/>
    </source>
</evidence>
<dbReference type="GO" id="GO:0004930">
    <property type="term" value="F:G protein-coupled receptor activity"/>
    <property type="evidence" value="ECO:0007669"/>
    <property type="project" value="UniProtKB-KW"/>
</dbReference>
<dbReference type="PANTHER" id="PTHR24246">
    <property type="entry name" value="OLFACTORY RECEPTOR AND ADENOSINE RECEPTOR"/>
    <property type="match status" value="1"/>
</dbReference>
<dbReference type="EMBL" id="CAJNOC010000955">
    <property type="protein sequence ID" value="CAF0821054.1"/>
    <property type="molecule type" value="Genomic_DNA"/>
</dbReference>
<dbReference type="AlphaFoldDB" id="A0A813UBH3"/>
<keyword evidence="9" id="KW-0807">Transducer</keyword>
<sequence length="406" mass="48335">MVENTIGKSNIFLTILCCIILVCSFIFNFTLLVTLLKLRRLNRIDKSNYLLTHLIFVDFLSSFFILVPSGYAVYNSNSLDFNGCRIQTFFTTFFLSMTFHGLFVLTVERFIKYQFPIWHINNFTKRLKYDENDKLLTKSTGNKVFFIILIIWILNIFISFIPFFVNYSDIQYFTNQTQCDYIYEKFNWWLWLFFWLSLTVPFLGGLFFSFLTLRIIYVSDRRIKLQKRSEEFENRHFTNGKMVERIIEGIDITRQPANRIYYEHLVNPDEEESLNNDFHVRNQLLSQFKYQTDKSKTITFLVILVLSYCLVFPIFVIHFYRTYNPSGGAYDDETVVQRSTYTAFAWISYLALIIKSFVCLVQNRFYRHALYQSANCRGFSGVFDFQQELKNLAVKIDSIGQKEEKI</sequence>
<comment type="subcellular location">
    <subcellularLocation>
        <location evidence="1">Cell membrane</location>
        <topology evidence="1">Multi-pass membrane protein</topology>
    </subcellularLocation>
</comment>
<feature type="transmembrane region" description="Helical" evidence="10">
    <location>
        <begin position="12"/>
        <end position="36"/>
    </location>
</feature>
<evidence type="ECO:0000313" key="13">
    <source>
        <dbReference type="Proteomes" id="UP000663879"/>
    </source>
</evidence>
<dbReference type="InterPro" id="IPR000276">
    <property type="entry name" value="GPCR_Rhodpsn"/>
</dbReference>
<evidence type="ECO:0000256" key="2">
    <source>
        <dbReference type="ARBA" id="ARBA00022475"/>
    </source>
</evidence>
<dbReference type="GO" id="GO:0005886">
    <property type="term" value="C:plasma membrane"/>
    <property type="evidence" value="ECO:0007669"/>
    <property type="project" value="UniProtKB-SubCell"/>
</dbReference>
<dbReference type="PANTHER" id="PTHR24246:SF27">
    <property type="entry name" value="ADENOSINE RECEPTOR, ISOFORM A"/>
    <property type="match status" value="1"/>
</dbReference>
<dbReference type="InterPro" id="IPR017452">
    <property type="entry name" value="GPCR_Rhodpsn_7TM"/>
</dbReference>
<feature type="transmembrane region" description="Helical" evidence="10">
    <location>
        <begin position="298"/>
        <end position="320"/>
    </location>
</feature>
<proteinExistence type="predicted"/>
<feature type="transmembrane region" description="Helical" evidence="10">
    <location>
        <begin position="188"/>
        <end position="217"/>
    </location>
</feature>
<comment type="caution">
    <text evidence="12">The sequence shown here is derived from an EMBL/GenBank/DDBJ whole genome shotgun (WGS) entry which is preliminary data.</text>
</comment>
<dbReference type="Pfam" id="PF00001">
    <property type="entry name" value="7tm_1"/>
    <property type="match status" value="1"/>
</dbReference>
<dbReference type="SUPFAM" id="SSF81321">
    <property type="entry name" value="Family A G protein-coupled receptor-like"/>
    <property type="match status" value="1"/>
</dbReference>
<feature type="domain" description="G-protein coupled receptors family 1 profile" evidence="11">
    <location>
        <begin position="27"/>
        <end position="359"/>
    </location>
</feature>
<evidence type="ECO:0000256" key="7">
    <source>
        <dbReference type="ARBA" id="ARBA00023170"/>
    </source>
</evidence>
<dbReference type="CDD" id="cd00637">
    <property type="entry name" value="7tm_classA_rhodopsin-like"/>
    <property type="match status" value="1"/>
</dbReference>
<evidence type="ECO:0000256" key="9">
    <source>
        <dbReference type="ARBA" id="ARBA00023224"/>
    </source>
</evidence>
<keyword evidence="7" id="KW-0675">Receptor</keyword>
<dbReference type="PROSITE" id="PS50262">
    <property type="entry name" value="G_PROTEIN_RECEP_F1_2"/>
    <property type="match status" value="1"/>
</dbReference>
<feature type="transmembrane region" description="Helical" evidence="10">
    <location>
        <begin position="48"/>
        <end position="74"/>
    </location>
</feature>
<organism evidence="12 13">
    <name type="scientific">Brachionus calyciflorus</name>
    <dbReference type="NCBI Taxonomy" id="104777"/>
    <lineage>
        <taxon>Eukaryota</taxon>
        <taxon>Metazoa</taxon>
        <taxon>Spiralia</taxon>
        <taxon>Gnathifera</taxon>
        <taxon>Rotifera</taxon>
        <taxon>Eurotatoria</taxon>
        <taxon>Monogononta</taxon>
        <taxon>Pseudotrocha</taxon>
        <taxon>Ploima</taxon>
        <taxon>Brachionidae</taxon>
        <taxon>Brachionus</taxon>
    </lineage>
</organism>
<feature type="transmembrane region" description="Helical" evidence="10">
    <location>
        <begin position="86"/>
        <end position="107"/>
    </location>
</feature>